<feature type="active site" evidence="4">
    <location>
        <position position="256"/>
    </location>
</feature>
<evidence type="ECO:0000313" key="7">
    <source>
        <dbReference type="EMBL" id="OZC36643.1"/>
    </source>
</evidence>
<dbReference type="Proteomes" id="UP000319142">
    <property type="component" value="Unassembled WGS sequence"/>
</dbReference>
<dbReference type="AlphaFoldDB" id="A0A259W212"/>
<dbReference type="EMBL" id="VMRX01000039">
    <property type="protein sequence ID" value="TVT31649.1"/>
    <property type="molecule type" value="Genomic_DNA"/>
</dbReference>
<evidence type="ECO:0000313" key="10">
    <source>
        <dbReference type="Proteomes" id="UP000319142"/>
    </source>
</evidence>
<feature type="domain" description="Aldehyde dehydrogenase" evidence="6">
    <location>
        <begin position="17"/>
        <end position="477"/>
    </location>
</feature>
<evidence type="ECO:0000313" key="9">
    <source>
        <dbReference type="Proteomes" id="UP000216984"/>
    </source>
</evidence>
<dbReference type="FunFam" id="3.40.605.10:FF:000007">
    <property type="entry name" value="NAD/NADP-dependent betaine aldehyde dehydrogenase"/>
    <property type="match status" value="1"/>
</dbReference>
<dbReference type="GO" id="GO:0016620">
    <property type="term" value="F:oxidoreductase activity, acting on the aldehyde or oxo group of donors, NAD or NADP as acceptor"/>
    <property type="evidence" value="ECO:0007669"/>
    <property type="project" value="InterPro"/>
</dbReference>
<dbReference type="CDD" id="cd07151">
    <property type="entry name" value="ALDH_HBenzADH"/>
    <property type="match status" value="1"/>
</dbReference>
<dbReference type="Gene3D" id="3.40.605.10">
    <property type="entry name" value="Aldehyde Dehydrogenase, Chain A, domain 1"/>
    <property type="match status" value="1"/>
</dbReference>
<dbReference type="InterPro" id="IPR015590">
    <property type="entry name" value="Aldehyde_DH_dom"/>
</dbReference>
<accession>A0A259W212</accession>
<dbReference type="SUPFAM" id="SSF53720">
    <property type="entry name" value="ALDH-like"/>
    <property type="match status" value="1"/>
</dbReference>
<keyword evidence="2 5" id="KW-0560">Oxidoreductase</keyword>
<dbReference type="InterPro" id="IPR016160">
    <property type="entry name" value="Ald_DH_CS_CYS"/>
</dbReference>
<evidence type="ECO:0000256" key="3">
    <source>
        <dbReference type="ARBA" id="ARBA00023027"/>
    </source>
</evidence>
<dbReference type="PANTHER" id="PTHR42986:SF1">
    <property type="entry name" value="BENZALDEHYDE DEHYDROGENASE YFMT"/>
    <property type="match status" value="1"/>
</dbReference>
<dbReference type="RefSeq" id="WP_094624709.1">
    <property type="nucleotide sequence ID" value="NZ_NEFY01000004.1"/>
</dbReference>
<dbReference type="FunFam" id="3.40.309.10:FF:000009">
    <property type="entry name" value="Aldehyde dehydrogenase A"/>
    <property type="match status" value="1"/>
</dbReference>
<comment type="similarity">
    <text evidence="1 5">Belongs to the aldehyde dehydrogenase family.</text>
</comment>
<dbReference type="Gene3D" id="3.40.309.10">
    <property type="entry name" value="Aldehyde Dehydrogenase, Chain A, domain 2"/>
    <property type="match status" value="1"/>
</dbReference>
<evidence type="ECO:0000256" key="4">
    <source>
        <dbReference type="PROSITE-ProRule" id="PRU10007"/>
    </source>
</evidence>
<evidence type="ECO:0000313" key="8">
    <source>
        <dbReference type="EMBL" id="TVT31649.1"/>
    </source>
</evidence>
<evidence type="ECO:0000256" key="1">
    <source>
        <dbReference type="ARBA" id="ARBA00009986"/>
    </source>
</evidence>
<gene>
    <name evidence="7" type="ORF">B9Q17_16650</name>
    <name evidence="8" type="ORF">FHK81_14215</name>
</gene>
<comment type="caution">
    <text evidence="8">The sequence shown here is derived from an EMBL/GenBank/DDBJ whole genome shotgun (WGS) entry which is preliminary data.</text>
</comment>
<proteinExistence type="inferred from homology"/>
<evidence type="ECO:0000256" key="5">
    <source>
        <dbReference type="RuleBase" id="RU003345"/>
    </source>
</evidence>
<keyword evidence="9" id="KW-1185">Reference proteome</keyword>
<dbReference type="Pfam" id="PF00171">
    <property type="entry name" value="Aldedh"/>
    <property type="match status" value="1"/>
</dbReference>
<dbReference type="InterPro" id="IPR016163">
    <property type="entry name" value="Ald_DH_C"/>
</dbReference>
<dbReference type="InterPro" id="IPR016161">
    <property type="entry name" value="Ald_DH/histidinol_DH"/>
</dbReference>
<protein>
    <submittedName>
        <fullName evidence="7 8">Aldehyde dehydrogenase</fullName>
    </submittedName>
</protein>
<dbReference type="PANTHER" id="PTHR42986">
    <property type="entry name" value="BENZALDEHYDE DEHYDROGENASE YFMT"/>
    <property type="match status" value="1"/>
</dbReference>
<name>A0A259W212_9GAMM</name>
<dbReference type="PROSITE" id="PS00687">
    <property type="entry name" value="ALDEHYDE_DEHYDR_GLU"/>
    <property type="match status" value="1"/>
</dbReference>
<dbReference type="EMBL" id="NEFY01000004">
    <property type="protein sequence ID" value="OZC36643.1"/>
    <property type="molecule type" value="Genomic_DNA"/>
</dbReference>
<dbReference type="PROSITE" id="PS00070">
    <property type="entry name" value="ALDEHYDE_DEHYDR_CYS"/>
    <property type="match status" value="1"/>
</dbReference>
<organism evidence="8 10">
    <name type="scientific">Marinobacter vinifirmus</name>
    <dbReference type="NCBI Taxonomy" id="355591"/>
    <lineage>
        <taxon>Bacteria</taxon>
        <taxon>Pseudomonadati</taxon>
        <taxon>Pseudomonadota</taxon>
        <taxon>Gammaproteobacteria</taxon>
        <taxon>Pseudomonadales</taxon>
        <taxon>Marinobacteraceae</taxon>
        <taxon>Marinobacter</taxon>
    </lineage>
</organism>
<dbReference type="Proteomes" id="UP000216984">
    <property type="component" value="Unassembled WGS sequence"/>
</dbReference>
<dbReference type="InterPro" id="IPR029510">
    <property type="entry name" value="Ald_DH_CS_GLU"/>
</dbReference>
<evidence type="ECO:0000256" key="2">
    <source>
        <dbReference type="ARBA" id="ARBA00023002"/>
    </source>
</evidence>
<sequence length="488" mass="52551">MPSRYQDFHLQPLAGEWREGSSDKLRPVLNPYSGEELVSIRLANSEDLDKAYRMAQATQQEWANRAPSERSGVLFRAVSIFDERKEEIIDWLIRESGSTRLKAMVEWGSARAITQEAASMPARAHGYTMASDIPGKENLVYRRPLGVVGVISPWNFPLHLSQRSVAPALALGNAVVIKPASDTPVTGGLLLARILEEAGLPAGVLSVVVGAGSDIGDDFVAHPTPALISFTGSTPVGKNIGRIATGGDYIKKVALELGGNSPFVVLDDADIEQAAKAAVFGKFLHQGQICMAINRIIVDQSRYDEFAAAFVAQVKTLRVGDPSDIETAIGPIINQSQLEGLQKKIADAKAQGATVLLEGEVSGQVLPPHVFGDVTPDMKLSAEEIFGPIAGIQKARDEQHALELANGTEFGLSSAVFSGDPERGLSFARKVRAGMTHVNDMPVNDEAALPFGGEKNSGLGRFNGDWAIEEFSTVQWVSVQRTPRQYPF</sequence>
<evidence type="ECO:0000259" key="6">
    <source>
        <dbReference type="Pfam" id="PF00171"/>
    </source>
</evidence>
<reference evidence="8 10" key="2">
    <citation type="submission" date="2019-07" db="EMBL/GenBank/DDBJ databases">
        <title>The pathways for chlorine oxyanion respiration interact through the shared metabolite chlorate.</title>
        <authorList>
            <person name="Barnum T.P."/>
            <person name="Cheng Y."/>
            <person name="Hill K.A."/>
            <person name="Lucas L.N."/>
            <person name="Carlson H.K."/>
            <person name="Coates J.D."/>
        </authorList>
    </citation>
    <scope>NUCLEOTIDE SEQUENCE [LARGE SCALE GENOMIC DNA]</scope>
    <source>
        <strain evidence="8">UCB</strain>
    </source>
</reference>
<keyword evidence="3" id="KW-0520">NAD</keyword>
<dbReference type="InterPro" id="IPR016162">
    <property type="entry name" value="Ald_DH_N"/>
</dbReference>
<reference evidence="7 9" key="1">
    <citation type="submission" date="2017-06" db="EMBL/GenBank/DDBJ databases">
        <title>Draft genome sequence of the halophilic bacterium Marinobacter vinifirmus FB1.</title>
        <authorList>
            <person name="Stepanov V.G."/>
            <person name="Roberts D.J."/>
            <person name="Fox G.E."/>
        </authorList>
    </citation>
    <scope>NUCLEOTIDE SEQUENCE [LARGE SCALE GENOMIC DNA]</scope>
    <source>
        <strain evidence="7 9">FB1</strain>
    </source>
</reference>